<evidence type="ECO:0000313" key="2">
    <source>
        <dbReference type="Proteomes" id="UP000240855"/>
    </source>
</evidence>
<reference evidence="1 2" key="1">
    <citation type="submission" date="2018-01" db="EMBL/GenBank/DDBJ databases">
        <title>Genome of phiNV3, a phiKMVvirus-like phage infecting Pseudomonas agarici.</title>
        <authorList>
            <person name="Storey N.H."/>
        </authorList>
    </citation>
    <scope>NUCLEOTIDE SEQUENCE [LARGE SCALE GENOMIC DNA]</scope>
</reference>
<organism evidence="1 2">
    <name type="scientific">Pseudomonas phage phiNV3</name>
    <dbReference type="NCBI Taxonomy" id="2079544"/>
    <lineage>
        <taxon>Viruses</taxon>
        <taxon>Duplodnaviria</taxon>
        <taxon>Heunggongvirae</taxon>
        <taxon>Uroviricota</taxon>
        <taxon>Caudoviricetes</taxon>
        <taxon>Autographivirales</taxon>
        <taxon>Autoscriptoviridae</taxon>
        <taxon>Krylovirinae</taxon>
        <taxon>Kirikabuvirus</taxon>
        <taxon>Kirikabuvirus NV3</taxon>
    </lineage>
</organism>
<dbReference type="EMBL" id="MG845683">
    <property type="protein sequence ID" value="AVH86130.1"/>
    <property type="molecule type" value="Genomic_DNA"/>
</dbReference>
<keyword evidence="1" id="KW-0540">Nuclease</keyword>
<evidence type="ECO:0000313" key="1">
    <source>
        <dbReference type="EMBL" id="AVH86130.1"/>
    </source>
</evidence>
<dbReference type="Proteomes" id="UP000240855">
    <property type="component" value="Segment"/>
</dbReference>
<gene>
    <name evidence="1" type="ORF">phiNV3_p21</name>
</gene>
<keyword evidence="1" id="KW-0378">Hydrolase</keyword>
<proteinExistence type="predicted"/>
<sequence length="319" mass="35701">MLSLPGEKFWAGKSELYEGAQPGRILLLDADGPAYKAAATVKTLDTAIRKFIKLALTQMFLTNSEHGKLYLTASGCVKAYRDCYPTVKPYQGNRSGKAKPPLLEPLRVAIARIAQEGGAGLPPELSVELHHYWEADDAMIMDAHAQGPLGLVESADKDLRLTPGPYLEQETGVIDIISDRYGWISEAYTPAGKLKIKGHGTKFFLAQMLMGDKADNVVGLSKLDGKAIGERGTLNFLEPILDENEAIDAVLRAYIRNGQNALAEAECLWLRRDQHDSAYKYFMEADLDPRIRNWLTELNEYHLELIAIEKERRYEQYQE</sequence>
<accession>A0A2P0ZLJ7</accession>
<dbReference type="GO" id="GO:0004527">
    <property type="term" value="F:exonuclease activity"/>
    <property type="evidence" value="ECO:0007669"/>
    <property type="project" value="UniProtKB-KW"/>
</dbReference>
<keyword evidence="2" id="KW-1185">Reference proteome</keyword>
<name>A0A2P0ZLJ7_9CAUD</name>
<keyword evidence="1" id="KW-0269">Exonuclease</keyword>
<protein>
    <submittedName>
        <fullName evidence="1">Putative 5'-3' exonuclease</fullName>
    </submittedName>
</protein>